<name>V5FA55_PHOLE</name>
<dbReference type="Gene3D" id="1.10.10.60">
    <property type="entry name" value="Homeodomain-like"/>
    <property type="match status" value="1"/>
</dbReference>
<feature type="domain" description="Transposase IS30-like HTH" evidence="1">
    <location>
        <begin position="2"/>
        <end position="45"/>
    </location>
</feature>
<evidence type="ECO:0000313" key="2">
    <source>
        <dbReference type="EMBL" id="GAD32609.1"/>
    </source>
</evidence>
<dbReference type="AlphaFoldDB" id="V5FA55"/>
<dbReference type="InterPro" id="IPR009057">
    <property type="entry name" value="Homeodomain-like_sf"/>
</dbReference>
<dbReference type="SUPFAM" id="SSF46689">
    <property type="entry name" value="Homeodomain-like"/>
    <property type="match status" value="1"/>
</dbReference>
<protein>
    <submittedName>
        <fullName evidence="2">Transposase, IS30 family protein</fullName>
    </submittedName>
</protein>
<evidence type="ECO:0000313" key="3">
    <source>
        <dbReference type="Proteomes" id="UP000030675"/>
    </source>
</evidence>
<organism evidence="2 3">
    <name type="scientific">Photobacterium leiognathi lrivu.4.1</name>
    <dbReference type="NCBI Taxonomy" id="1248232"/>
    <lineage>
        <taxon>Bacteria</taxon>
        <taxon>Pseudomonadati</taxon>
        <taxon>Pseudomonadota</taxon>
        <taxon>Gammaproteobacteria</taxon>
        <taxon>Vibrionales</taxon>
        <taxon>Vibrionaceae</taxon>
        <taxon>Photobacterium</taxon>
    </lineage>
</organism>
<dbReference type="Pfam" id="PF13936">
    <property type="entry name" value="HTH_38"/>
    <property type="match status" value="1"/>
</dbReference>
<gene>
    <name evidence="2" type="ORF">PLEI_4288</name>
</gene>
<sequence length="45" mass="5340">MSYQQLTEGRRYQISTLLELGISISEIAQKVKCHRVTVYRELKRN</sequence>
<dbReference type="EMBL" id="DF196823">
    <property type="protein sequence ID" value="GAD32609.1"/>
    <property type="molecule type" value="Genomic_DNA"/>
</dbReference>
<proteinExistence type="predicted"/>
<dbReference type="InterPro" id="IPR025246">
    <property type="entry name" value="IS30-like_HTH"/>
</dbReference>
<dbReference type="HOGENOM" id="CLU_3203272_0_0_6"/>
<accession>V5FA55</accession>
<reference evidence="3" key="1">
    <citation type="submission" date="2012-12" db="EMBL/GenBank/DDBJ databases">
        <title>Genome Sequence of Photobacterium leiognathi lrivu.4.1.</title>
        <authorList>
            <person name="Urbanczyk H."/>
            <person name="Ogura Y."/>
            <person name="Hayashi T."/>
            <person name="Dunlap P.V."/>
        </authorList>
    </citation>
    <scope>NUCLEOTIDE SEQUENCE [LARGE SCALE GENOMIC DNA]</scope>
    <source>
        <strain evidence="3">lrivu.4.1</strain>
    </source>
</reference>
<evidence type="ECO:0000259" key="1">
    <source>
        <dbReference type="Pfam" id="PF13936"/>
    </source>
</evidence>
<dbReference type="Proteomes" id="UP000030675">
    <property type="component" value="Unassembled WGS sequence"/>
</dbReference>